<protein>
    <submittedName>
        <fullName evidence="1">Uncharacterized protein</fullName>
    </submittedName>
</protein>
<evidence type="ECO:0000313" key="1">
    <source>
        <dbReference type="EMBL" id="EHQ28819.1"/>
    </source>
</evidence>
<dbReference type="HOGENOM" id="CLU_1064841_0_0_10"/>
<name>H1Y0S9_9SPHI</name>
<proteinExistence type="predicted"/>
<accession>H1Y0S9</accession>
<sequence length="261" mass="29067">MKMRSLGIGLIICLGIAGCKKVEDSQSTGIVLLSQVTHTNGSTTDVSTFKYDDQNHLIEYNDGFTKRDHKYIYDSKDRITEADSYGQVSATPVKDTFTYPDDNTVTMTETGQPSLPANSTPTVFTLNDKKQPVKMLFGNGAGDYSLYTYDDRGNLLTEIGYLNVTTTTLPSMKVTYVYDQNKSYFSNVKGSLFLLFGLAFVNNFTNQTAYDLGHTNGLTHYSNGTFEYNSQGYPVKETRLVTSTANTDVVTDIYTYTYISK</sequence>
<dbReference type="EMBL" id="CM001403">
    <property type="protein sequence ID" value="EHQ28819.1"/>
    <property type="molecule type" value="Genomic_DNA"/>
</dbReference>
<dbReference type="STRING" id="714943.Mucpa_4734"/>
<dbReference type="RefSeq" id="WP_008509752.1">
    <property type="nucleotide sequence ID" value="NZ_CM001403.1"/>
</dbReference>
<dbReference type="Proteomes" id="UP000002774">
    <property type="component" value="Chromosome"/>
</dbReference>
<gene>
    <name evidence="1" type="ORF">Mucpa_4734</name>
</gene>
<evidence type="ECO:0000313" key="2">
    <source>
        <dbReference type="Proteomes" id="UP000002774"/>
    </source>
</evidence>
<dbReference type="PROSITE" id="PS51257">
    <property type="entry name" value="PROKAR_LIPOPROTEIN"/>
    <property type="match status" value="1"/>
</dbReference>
<dbReference type="AlphaFoldDB" id="H1Y0S9"/>
<keyword evidence="2" id="KW-1185">Reference proteome</keyword>
<reference evidence="1" key="1">
    <citation type="submission" date="2011-09" db="EMBL/GenBank/DDBJ databases">
        <title>The permanent draft genome of Mucilaginibacter paludis DSM 18603.</title>
        <authorList>
            <consortium name="US DOE Joint Genome Institute (JGI-PGF)"/>
            <person name="Lucas S."/>
            <person name="Han J."/>
            <person name="Lapidus A."/>
            <person name="Bruce D."/>
            <person name="Goodwin L."/>
            <person name="Pitluck S."/>
            <person name="Peters L."/>
            <person name="Kyrpides N."/>
            <person name="Mavromatis K."/>
            <person name="Ivanova N."/>
            <person name="Mikhailova N."/>
            <person name="Held B."/>
            <person name="Detter J.C."/>
            <person name="Tapia R."/>
            <person name="Han C."/>
            <person name="Land M."/>
            <person name="Hauser L."/>
            <person name="Markowitz V."/>
            <person name="Cheng J.-F."/>
            <person name="Hugenholtz P."/>
            <person name="Woyke T."/>
            <person name="Wu D."/>
            <person name="Tindall B."/>
            <person name="Brambilla E."/>
            <person name="Klenk H.-P."/>
            <person name="Eisen J.A."/>
        </authorList>
    </citation>
    <scope>NUCLEOTIDE SEQUENCE [LARGE SCALE GENOMIC DNA]</scope>
    <source>
        <strain evidence="1">DSM 18603</strain>
    </source>
</reference>
<organism evidence="1 2">
    <name type="scientific">Mucilaginibacter paludis DSM 18603</name>
    <dbReference type="NCBI Taxonomy" id="714943"/>
    <lineage>
        <taxon>Bacteria</taxon>
        <taxon>Pseudomonadati</taxon>
        <taxon>Bacteroidota</taxon>
        <taxon>Sphingobacteriia</taxon>
        <taxon>Sphingobacteriales</taxon>
        <taxon>Sphingobacteriaceae</taxon>
        <taxon>Mucilaginibacter</taxon>
    </lineage>
</organism>